<dbReference type="PANTHER" id="PTHR12801:SF115">
    <property type="entry name" value="FI18136P1-RELATED"/>
    <property type="match status" value="1"/>
</dbReference>
<proteinExistence type="inferred from homology"/>
<dbReference type="SMART" id="SM00479">
    <property type="entry name" value="EXOIII"/>
    <property type="match status" value="1"/>
</dbReference>
<evidence type="ECO:0000259" key="8">
    <source>
        <dbReference type="SMART" id="SM00479"/>
    </source>
</evidence>
<evidence type="ECO:0000256" key="3">
    <source>
        <dbReference type="ARBA" id="ARBA00022722"/>
    </source>
</evidence>
<dbReference type="OrthoDB" id="206335at2759"/>
<keyword evidence="6" id="KW-0539">Nucleus</keyword>
<dbReference type="EMBL" id="CANHGI010000006">
    <property type="protein sequence ID" value="CAI5456358.1"/>
    <property type="molecule type" value="Genomic_DNA"/>
</dbReference>
<dbReference type="InterPro" id="IPR036397">
    <property type="entry name" value="RNaseH_sf"/>
</dbReference>
<dbReference type="InterPro" id="IPR012337">
    <property type="entry name" value="RNaseH-like_sf"/>
</dbReference>
<dbReference type="GO" id="GO:0010629">
    <property type="term" value="P:negative regulation of gene expression"/>
    <property type="evidence" value="ECO:0007669"/>
    <property type="project" value="UniProtKB-ARBA"/>
</dbReference>
<keyword evidence="5" id="KW-0269">Exonuclease</keyword>
<comment type="subcellular location">
    <subcellularLocation>
        <location evidence="1">Nucleus</location>
    </subcellularLocation>
</comment>
<dbReference type="InterPro" id="IPR034922">
    <property type="entry name" value="REX1-like_exo"/>
</dbReference>
<dbReference type="PANTHER" id="PTHR12801">
    <property type="entry name" value="RNA EXONUCLEASE REXO1 / RECO3 FAMILY MEMBER-RELATED"/>
    <property type="match status" value="1"/>
</dbReference>
<feature type="compositionally biased region" description="Basic and acidic residues" evidence="7">
    <location>
        <begin position="95"/>
        <end position="107"/>
    </location>
</feature>
<gene>
    <name evidence="9" type="ORF">CAMP_LOCUS18995</name>
</gene>
<evidence type="ECO:0000256" key="1">
    <source>
        <dbReference type="ARBA" id="ARBA00004123"/>
    </source>
</evidence>
<dbReference type="CDD" id="cd06145">
    <property type="entry name" value="REX1_like"/>
    <property type="match status" value="1"/>
</dbReference>
<sequence>MSIVNMYAANNRSTISNQMLHQQLHQQPMPRRQQIAVYQYLNPVYYAQMMPVQMIQWPVMYQRVEQKYQEVEHQDLPRPKKPTPPDVPLSELEDEPPKKVAKQTEKENKGFENLYKRHKNFKKCRSEAKDFYLIMFSKMRVTKELMMEWGYPFFENVSSPSVTIKSTVYEMHKKMWIQEEDRTRRCVRCNEEYSIDLNGESRSRCRYHNRGFVYNEGKENIRLHSCCRNEVGISIGCKHETFHVSNQLFSSELSQFIRTPSPRILDSRSRKMYAIDCEMVYTTAGPALARLSVVNMKGKLVLDMIVKPLHAVIDANTEFSGLTIEQVNASKNNLETCREELFKLVNSETILIGHSLESDFKALRLVHHNVVDTSLLFKNGPHKPALRNLTKQHLGRNIQSDNVNTFGHSSAEDAKACIDLVKEYITCHH</sequence>
<organism evidence="9 10">
    <name type="scientific">Caenorhabditis angaria</name>
    <dbReference type="NCBI Taxonomy" id="860376"/>
    <lineage>
        <taxon>Eukaryota</taxon>
        <taxon>Metazoa</taxon>
        <taxon>Ecdysozoa</taxon>
        <taxon>Nematoda</taxon>
        <taxon>Chromadorea</taxon>
        <taxon>Rhabditida</taxon>
        <taxon>Rhabditina</taxon>
        <taxon>Rhabditomorpha</taxon>
        <taxon>Rhabditoidea</taxon>
        <taxon>Rhabditidae</taxon>
        <taxon>Peloderinae</taxon>
        <taxon>Caenorhabditis</taxon>
    </lineage>
</organism>
<evidence type="ECO:0000256" key="2">
    <source>
        <dbReference type="ARBA" id="ARBA00006357"/>
    </source>
</evidence>
<dbReference type="Proteomes" id="UP001152747">
    <property type="component" value="Unassembled WGS sequence"/>
</dbReference>
<dbReference type="GO" id="GO:0005634">
    <property type="term" value="C:nucleus"/>
    <property type="evidence" value="ECO:0007669"/>
    <property type="project" value="UniProtKB-SubCell"/>
</dbReference>
<keyword evidence="10" id="KW-1185">Reference proteome</keyword>
<evidence type="ECO:0000313" key="10">
    <source>
        <dbReference type="Proteomes" id="UP001152747"/>
    </source>
</evidence>
<keyword evidence="4" id="KW-0378">Hydrolase</keyword>
<evidence type="ECO:0000256" key="6">
    <source>
        <dbReference type="ARBA" id="ARBA00023242"/>
    </source>
</evidence>
<dbReference type="AlphaFoldDB" id="A0A9P1NCU7"/>
<dbReference type="FunFam" id="3.30.420.10:FF:000031">
    <property type="entry name" value="RNA exonuclease 1"/>
    <property type="match status" value="1"/>
</dbReference>
<dbReference type="InterPro" id="IPR047021">
    <property type="entry name" value="REXO1/3/4-like"/>
</dbReference>
<evidence type="ECO:0000256" key="5">
    <source>
        <dbReference type="ARBA" id="ARBA00022839"/>
    </source>
</evidence>
<evidence type="ECO:0000313" key="9">
    <source>
        <dbReference type="EMBL" id="CAI5456358.1"/>
    </source>
</evidence>
<dbReference type="Gene3D" id="3.30.420.10">
    <property type="entry name" value="Ribonuclease H-like superfamily/Ribonuclease H"/>
    <property type="match status" value="1"/>
</dbReference>
<evidence type="ECO:0000256" key="7">
    <source>
        <dbReference type="SAM" id="MobiDB-lite"/>
    </source>
</evidence>
<accession>A0A9P1NCU7</accession>
<comment type="similarity">
    <text evidence="2">Belongs to the REXO1/REXO3 family.</text>
</comment>
<dbReference type="InterPro" id="IPR013520">
    <property type="entry name" value="Ribonucl_H"/>
</dbReference>
<dbReference type="SUPFAM" id="SSF53098">
    <property type="entry name" value="Ribonuclease H-like"/>
    <property type="match status" value="1"/>
</dbReference>
<feature type="domain" description="Exonuclease" evidence="8">
    <location>
        <begin position="271"/>
        <end position="429"/>
    </location>
</feature>
<dbReference type="GO" id="GO:0004527">
    <property type="term" value="F:exonuclease activity"/>
    <property type="evidence" value="ECO:0007669"/>
    <property type="project" value="UniProtKB-KW"/>
</dbReference>
<reference evidence="9" key="1">
    <citation type="submission" date="2022-11" db="EMBL/GenBank/DDBJ databases">
        <authorList>
            <person name="Kikuchi T."/>
        </authorList>
    </citation>
    <scope>NUCLEOTIDE SEQUENCE</scope>
    <source>
        <strain evidence="9">PS1010</strain>
    </source>
</reference>
<protein>
    <recommendedName>
        <fullName evidence="8">Exonuclease domain-containing protein</fullName>
    </recommendedName>
</protein>
<name>A0A9P1NCU7_9PELO</name>
<feature type="region of interest" description="Disordered" evidence="7">
    <location>
        <begin position="71"/>
        <end position="107"/>
    </location>
</feature>
<keyword evidence="3" id="KW-0540">Nuclease</keyword>
<evidence type="ECO:0000256" key="4">
    <source>
        <dbReference type="ARBA" id="ARBA00022801"/>
    </source>
</evidence>
<comment type="caution">
    <text evidence="9">The sequence shown here is derived from an EMBL/GenBank/DDBJ whole genome shotgun (WGS) entry which is preliminary data.</text>
</comment>
<dbReference type="GO" id="GO:0003676">
    <property type="term" value="F:nucleic acid binding"/>
    <property type="evidence" value="ECO:0007669"/>
    <property type="project" value="InterPro"/>
</dbReference>